<evidence type="ECO:0000313" key="2">
    <source>
        <dbReference type="Proteomes" id="UP000654482"/>
    </source>
</evidence>
<proteinExistence type="predicted"/>
<evidence type="ECO:0008006" key="3">
    <source>
        <dbReference type="Google" id="ProtNLM"/>
    </source>
</evidence>
<dbReference type="Proteomes" id="UP000654482">
    <property type="component" value="Unassembled WGS sequence"/>
</dbReference>
<organism evidence="1 2">
    <name type="scientific">Lusitaniella coriacea LEGE 07157</name>
    <dbReference type="NCBI Taxonomy" id="945747"/>
    <lineage>
        <taxon>Bacteria</taxon>
        <taxon>Bacillati</taxon>
        <taxon>Cyanobacteriota</taxon>
        <taxon>Cyanophyceae</taxon>
        <taxon>Spirulinales</taxon>
        <taxon>Lusitaniellaceae</taxon>
        <taxon>Lusitaniella</taxon>
    </lineage>
</organism>
<sequence length="181" mass="20016">MAASLVICPGIHSPELTTGFLQGLNLVPTRDDIFVFPTQDYPAYSGLDILRFVENSVPPTTPPIFISFSAGVVGAIAASQLSSLKSHPIKAFIALDGWGVPLVGSVPIHRLSHDFFTHWSSALLGRGETSFYADPAVEHLKLWHSPQEVWGWREVRLGLRNRVSAAIFLKELLQQYEFPCF</sequence>
<name>A0A8J7DV47_9CYAN</name>
<accession>A0A8J7DV47</accession>
<dbReference type="EMBL" id="JADEWZ010000007">
    <property type="protein sequence ID" value="MBE9115565.1"/>
    <property type="molecule type" value="Genomic_DNA"/>
</dbReference>
<gene>
    <name evidence="1" type="ORF">IQ249_06605</name>
</gene>
<dbReference type="AlphaFoldDB" id="A0A8J7DV47"/>
<protein>
    <recommendedName>
        <fullName evidence="3">Alpha/beta hydrolase</fullName>
    </recommendedName>
</protein>
<keyword evidence="2" id="KW-1185">Reference proteome</keyword>
<evidence type="ECO:0000313" key="1">
    <source>
        <dbReference type="EMBL" id="MBE9115565.1"/>
    </source>
</evidence>
<comment type="caution">
    <text evidence="1">The sequence shown here is derived from an EMBL/GenBank/DDBJ whole genome shotgun (WGS) entry which is preliminary data.</text>
</comment>
<dbReference type="RefSeq" id="WP_194028654.1">
    <property type="nucleotide sequence ID" value="NZ_JADEWZ010000007.1"/>
</dbReference>
<reference evidence="1" key="1">
    <citation type="submission" date="2020-10" db="EMBL/GenBank/DDBJ databases">
        <authorList>
            <person name="Castelo-Branco R."/>
            <person name="Eusebio N."/>
            <person name="Adriana R."/>
            <person name="Vieira A."/>
            <person name="Brugerolle De Fraissinette N."/>
            <person name="Rezende De Castro R."/>
            <person name="Schneider M.P."/>
            <person name="Vasconcelos V."/>
            <person name="Leao P.N."/>
        </authorList>
    </citation>
    <scope>NUCLEOTIDE SEQUENCE</scope>
    <source>
        <strain evidence="1">LEGE 07157</strain>
    </source>
</reference>